<feature type="compositionally biased region" description="Polar residues" evidence="1">
    <location>
        <begin position="84"/>
        <end position="98"/>
    </location>
</feature>
<feature type="compositionally biased region" description="Basic and acidic residues" evidence="1">
    <location>
        <begin position="412"/>
        <end position="423"/>
    </location>
</feature>
<dbReference type="GO" id="GO:0120200">
    <property type="term" value="C:rod photoreceptor outer segment"/>
    <property type="evidence" value="ECO:0007669"/>
    <property type="project" value="TreeGrafter"/>
</dbReference>
<dbReference type="InterPro" id="IPR029357">
    <property type="entry name" value="SPATA7"/>
</dbReference>
<dbReference type="Proteomes" id="UP000694700">
    <property type="component" value="Unplaced"/>
</dbReference>
<evidence type="ECO:0000313" key="2">
    <source>
        <dbReference type="Ensembl" id="ENSCCRP00015061330.1"/>
    </source>
</evidence>
<feature type="compositionally biased region" description="Polar residues" evidence="1">
    <location>
        <begin position="340"/>
        <end position="349"/>
    </location>
</feature>
<dbReference type="Ensembl" id="ENSCCRT00015063318.1">
    <property type="protein sequence ID" value="ENSCCRP00015061330.1"/>
    <property type="gene ID" value="ENSCCRG00015025058.1"/>
</dbReference>
<feature type="compositionally biased region" description="Basic and acidic residues" evidence="1">
    <location>
        <begin position="221"/>
        <end position="230"/>
    </location>
</feature>
<feature type="compositionally biased region" description="Low complexity" evidence="1">
    <location>
        <begin position="71"/>
        <end position="83"/>
    </location>
</feature>
<dbReference type="GO" id="GO:0005930">
    <property type="term" value="C:axoneme"/>
    <property type="evidence" value="ECO:0007669"/>
    <property type="project" value="TreeGrafter"/>
</dbReference>
<feature type="region of interest" description="Disordered" evidence="1">
    <location>
        <begin position="148"/>
        <end position="232"/>
    </location>
</feature>
<evidence type="ECO:0000256" key="1">
    <source>
        <dbReference type="SAM" id="MobiDB-lite"/>
    </source>
</evidence>
<feature type="region of interest" description="Disordered" evidence="1">
    <location>
        <begin position="61"/>
        <end position="103"/>
    </location>
</feature>
<reference evidence="2" key="1">
    <citation type="submission" date="2025-08" db="UniProtKB">
        <authorList>
            <consortium name="Ensembl"/>
        </authorList>
    </citation>
    <scope>IDENTIFICATION</scope>
</reference>
<evidence type="ECO:0000313" key="3">
    <source>
        <dbReference type="Proteomes" id="UP000694700"/>
    </source>
</evidence>
<dbReference type="PANTHER" id="PTHR14917">
    <property type="entry name" value="SPERMATOGENESIS-ASSOCIATED PROTEIN 7"/>
    <property type="match status" value="1"/>
</dbReference>
<protein>
    <submittedName>
        <fullName evidence="2">Spermatogenesis associated 7</fullName>
    </submittedName>
</protein>
<feature type="compositionally biased region" description="Low complexity" evidence="1">
    <location>
        <begin position="397"/>
        <end position="411"/>
    </location>
</feature>
<dbReference type="GO" id="GO:0045494">
    <property type="term" value="P:photoreceptor cell maintenance"/>
    <property type="evidence" value="ECO:0007669"/>
    <property type="project" value="TreeGrafter"/>
</dbReference>
<accession>A0A8C1W497</accession>
<dbReference type="AlphaFoldDB" id="A0A8C1W497"/>
<name>A0A8C1W497_CYPCA</name>
<organism evidence="2 3">
    <name type="scientific">Cyprinus carpio</name>
    <name type="common">Common carp</name>
    <dbReference type="NCBI Taxonomy" id="7962"/>
    <lineage>
        <taxon>Eukaryota</taxon>
        <taxon>Metazoa</taxon>
        <taxon>Chordata</taxon>
        <taxon>Craniata</taxon>
        <taxon>Vertebrata</taxon>
        <taxon>Euteleostomi</taxon>
        <taxon>Actinopterygii</taxon>
        <taxon>Neopterygii</taxon>
        <taxon>Teleostei</taxon>
        <taxon>Ostariophysi</taxon>
        <taxon>Cypriniformes</taxon>
        <taxon>Cyprinidae</taxon>
        <taxon>Cyprininae</taxon>
        <taxon>Cyprinus</taxon>
    </lineage>
</organism>
<feature type="compositionally biased region" description="Acidic residues" evidence="1">
    <location>
        <begin position="380"/>
        <end position="389"/>
    </location>
</feature>
<proteinExistence type="predicted"/>
<feature type="compositionally biased region" description="Basic and acidic residues" evidence="1">
    <location>
        <begin position="358"/>
        <end position="379"/>
    </location>
</feature>
<sequence>KLYFAIFSSEILGSSGKLMDQYMIKDHMLSHYRKLYSARAVVDCSVPKSMYSNVRYVDQKRREQLRKDTRSQSGRSTSQRSTRINSRTSCSSKNSRPSVQGEDSACHYLDQSRMSSPRISTSFHSKQIVYPSPANHFRSASELTYQSPSAHWHPADPSCATSASQRGHRSFQDPTQKTYSGDVLLKHAHRFTQEKPFTPRTLKTDHKSTLLQNRYYTPPRRKAEEEESSSKIRRISPEGMRSPIMRKVSAEEEELMYLEFITDVTNEILTQGLYSDRVLRRVFERHIHMNKHRLNENKMRHLLDSLQEDLQSPPAAAISQPLPSDDGDVLLRQVFNEDMSSAGASTPVSHSRAGLECSRSEGSKISLEDNEHLNPRNTEDDNEVSEQVDELGKIMAESLSVSETQQQVSEQEQTRGDISDDEF</sequence>
<dbReference type="PANTHER" id="PTHR14917:SF4">
    <property type="entry name" value="SPERMATOGENESIS-ASSOCIATED 7"/>
    <property type="match status" value="1"/>
</dbReference>
<feature type="region of interest" description="Disordered" evidence="1">
    <location>
        <begin position="340"/>
        <end position="423"/>
    </location>
</feature>
<dbReference type="Pfam" id="PF15244">
    <property type="entry name" value="HSD3"/>
    <property type="match status" value="2"/>
</dbReference>
<dbReference type="GO" id="GO:0000226">
    <property type="term" value="P:microtubule cytoskeleton organization"/>
    <property type="evidence" value="ECO:0007669"/>
    <property type="project" value="TreeGrafter"/>
</dbReference>
<dbReference type="GO" id="GO:0120206">
    <property type="term" value="C:photoreceptor distal connecting cilium"/>
    <property type="evidence" value="ECO:0007669"/>
    <property type="project" value="TreeGrafter"/>
</dbReference>
<feature type="compositionally biased region" description="Basic and acidic residues" evidence="1">
    <location>
        <begin position="61"/>
        <end position="70"/>
    </location>
</feature>
<dbReference type="GO" id="GO:0036064">
    <property type="term" value="C:ciliary basal body"/>
    <property type="evidence" value="ECO:0007669"/>
    <property type="project" value="TreeGrafter"/>
</dbReference>